<keyword evidence="6 8" id="KW-0472">Membrane</keyword>
<organism evidence="10 11">
    <name type="scientific">Agromyces seonyuensis</name>
    <dbReference type="NCBI Taxonomy" id="2662446"/>
    <lineage>
        <taxon>Bacteria</taxon>
        <taxon>Bacillati</taxon>
        <taxon>Actinomycetota</taxon>
        <taxon>Actinomycetes</taxon>
        <taxon>Micrococcales</taxon>
        <taxon>Microbacteriaceae</taxon>
        <taxon>Agromyces</taxon>
    </lineage>
</organism>
<dbReference type="GO" id="GO:0005886">
    <property type="term" value="C:plasma membrane"/>
    <property type="evidence" value="ECO:0007669"/>
    <property type="project" value="TreeGrafter"/>
</dbReference>
<feature type="transmembrane region" description="Helical" evidence="8">
    <location>
        <begin position="21"/>
        <end position="44"/>
    </location>
</feature>
<evidence type="ECO:0000313" key="10">
    <source>
        <dbReference type="EMBL" id="MWB98328.1"/>
    </source>
</evidence>
<evidence type="ECO:0000259" key="9">
    <source>
        <dbReference type="Pfam" id="PF13632"/>
    </source>
</evidence>
<evidence type="ECO:0000256" key="8">
    <source>
        <dbReference type="SAM" id="Phobius"/>
    </source>
</evidence>
<dbReference type="PANTHER" id="PTHR43867">
    <property type="entry name" value="CELLULOSE SYNTHASE CATALYTIC SUBUNIT A [UDP-FORMING]"/>
    <property type="match status" value="1"/>
</dbReference>
<dbReference type="InterPro" id="IPR050321">
    <property type="entry name" value="Glycosyltr_2/OpgH_subfam"/>
</dbReference>
<dbReference type="Proteomes" id="UP000438182">
    <property type="component" value="Unassembled WGS sequence"/>
</dbReference>
<dbReference type="SUPFAM" id="SSF53448">
    <property type="entry name" value="Nucleotide-diphospho-sugar transferases"/>
    <property type="match status" value="1"/>
</dbReference>
<proteinExistence type="predicted"/>
<reference evidence="10 11" key="1">
    <citation type="submission" date="2019-12" db="EMBL/GenBank/DDBJ databases">
        <authorList>
            <person name="Kim Y.S."/>
        </authorList>
    </citation>
    <scope>NUCLEOTIDE SEQUENCE [LARGE SCALE GENOMIC DNA]</scope>
    <source>
        <strain evidence="10 11">MMS17-SY077</strain>
    </source>
</reference>
<keyword evidence="4 8" id="KW-0812">Transmembrane</keyword>
<feature type="transmembrane region" description="Helical" evidence="8">
    <location>
        <begin position="409"/>
        <end position="427"/>
    </location>
</feature>
<protein>
    <submittedName>
        <fullName evidence="10">Glycosyltransferase</fullName>
    </submittedName>
</protein>
<comment type="caution">
    <text evidence="10">The sequence shown here is derived from an EMBL/GenBank/DDBJ whole genome shotgun (WGS) entry which is preliminary data.</text>
</comment>
<dbReference type="GO" id="GO:0016758">
    <property type="term" value="F:hexosyltransferase activity"/>
    <property type="evidence" value="ECO:0007669"/>
    <property type="project" value="TreeGrafter"/>
</dbReference>
<keyword evidence="11" id="KW-1185">Reference proteome</keyword>
<evidence type="ECO:0000313" key="11">
    <source>
        <dbReference type="Proteomes" id="UP000438182"/>
    </source>
</evidence>
<name>A0A6I4NVB9_9MICO</name>
<dbReference type="RefSeq" id="WP_160423668.1">
    <property type="nucleotide sequence ID" value="NZ_WSTA01000024.1"/>
</dbReference>
<keyword evidence="2" id="KW-0328">Glycosyltransferase</keyword>
<accession>A0A6I4NVB9</accession>
<dbReference type="EMBL" id="WSTA01000024">
    <property type="protein sequence ID" value="MWB98328.1"/>
    <property type="molecule type" value="Genomic_DNA"/>
</dbReference>
<evidence type="ECO:0000256" key="5">
    <source>
        <dbReference type="ARBA" id="ARBA00022989"/>
    </source>
</evidence>
<dbReference type="PANTHER" id="PTHR43867:SF2">
    <property type="entry name" value="CELLULOSE SYNTHASE CATALYTIC SUBUNIT A [UDP-FORMING]"/>
    <property type="match status" value="1"/>
</dbReference>
<evidence type="ECO:0000256" key="4">
    <source>
        <dbReference type="ARBA" id="ARBA00022692"/>
    </source>
</evidence>
<gene>
    <name evidence="10" type="ORF">GB864_07170</name>
</gene>
<evidence type="ECO:0000256" key="1">
    <source>
        <dbReference type="ARBA" id="ARBA00004141"/>
    </source>
</evidence>
<dbReference type="Pfam" id="PF13632">
    <property type="entry name" value="Glyco_trans_2_3"/>
    <property type="match status" value="1"/>
</dbReference>
<keyword evidence="3 10" id="KW-0808">Transferase</keyword>
<dbReference type="InterPro" id="IPR029044">
    <property type="entry name" value="Nucleotide-diphossugar_trans"/>
</dbReference>
<feature type="transmembrane region" description="Helical" evidence="8">
    <location>
        <begin position="334"/>
        <end position="358"/>
    </location>
</feature>
<sequence>MGEPAGDWGDLYAGVPLGFQILFWILLVVAVSSFVSIITLAVAGRRYRRPVSGRHAAPPDPEQPGEDDYLWVFLVPALNEEVTIADSVSRLAATRATHRRILVIDDGSEDRTPEILAGLDEPGLRVLTRRAPEARVGKGAALNDAYRQVERMLAEPEYAGWSSERVVVGIVDADGRLDPDAPAAVARRLADPSVGGVQLLVRIYNRHGFLTWAQDVEFGSFGLVYQAGRAAWGTANMGGNGQFNRLSALEAIDVDGGPWRDRLTEDQDLGVRMVQSGWRGSHSNEASIHQQGVPGLRRLYRQRTRWAQGGWQSIALLAGVGRTGGPLVGRIDAVYYLLTPVLQLAAGLGFAAAIVLAVWGEVPIVPASTLLVLCFLVLGFGPGLITLVLRGRGPGGKLSAVVAVVPYTVYSWLVFPVVLISLGRQVVGRTSWRKTDRVAIETHQDADPPSGGPGSQEPGRAGPGGSAGS</sequence>
<feature type="transmembrane region" description="Helical" evidence="8">
    <location>
        <begin position="370"/>
        <end position="389"/>
    </location>
</feature>
<feature type="domain" description="Glycosyltransferase 2-like" evidence="9">
    <location>
        <begin position="169"/>
        <end position="377"/>
    </location>
</feature>
<dbReference type="AlphaFoldDB" id="A0A6I4NVB9"/>
<feature type="region of interest" description="Disordered" evidence="7">
    <location>
        <begin position="440"/>
        <end position="469"/>
    </location>
</feature>
<evidence type="ECO:0000256" key="3">
    <source>
        <dbReference type="ARBA" id="ARBA00022679"/>
    </source>
</evidence>
<evidence type="ECO:0000256" key="2">
    <source>
        <dbReference type="ARBA" id="ARBA00022676"/>
    </source>
</evidence>
<comment type="subcellular location">
    <subcellularLocation>
        <location evidence="1">Membrane</location>
        <topology evidence="1">Multi-pass membrane protein</topology>
    </subcellularLocation>
</comment>
<dbReference type="InterPro" id="IPR001173">
    <property type="entry name" value="Glyco_trans_2-like"/>
</dbReference>
<evidence type="ECO:0000256" key="6">
    <source>
        <dbReference type="ARBA" id="ARBA00023136"/>
    </source>
</evidence>
<dbReference type="Gene3D" id="3.90.550.10">
    <property type="entry name" value="Spore Coat Polysaccharide Biosynthesis Protein SpsA, Chain A"/>
    <property type="match status" value="1"/>
</dbReference>
<evidence type="ECO:0000256" key="7">
    <source>
        <dbReference type="SAM" id="MobiDB-lite"/>
    </source>
</evidence>
<keyword evidence="5 8" id="KW-1133">Transmembrane helix</keyword>